<keyword evidence="1" id="KW-0812">Transmembrane</keyword>
<dbReference type="AlphaFoldDB" id="A0A9D1H884"/>
<protein>
    <submittedName>
        <fullName evidence="2">Uncharacterized protein</fullName>
    </submittedName>
</protein>
<evidence type="ECO:0000313" key="2">
    <source>
        <dbReference type="EMBL" id="HIT97453.1"/>
    </source>
</evidence>
<keyword evidence="1" id="KW-1133">Transmembrane helix</keyword>
<comment type="caution">
    <text evidence="2">The sequence shown here is derived from an EMBL/GenBank/DDBJ whole genome shotgun (WGS) entry which is preliminary data.</text>
</comment>
<sequence>MSLKKRIMILAATILGVGVLLWIGILSMGIKDTPQSLGEGFVMGFSPLNFGTGYNGRGYDEYEPRFCPEAFRYDEQFILLYGRLAAEDIGEEELHRGKYSGDRKVLRERFSPVFYIVTKADGTVHGPMDLSGYLIARDSLGVPSGLRLQLDL</sequence>
<dbReference type="Proteomes" id="UP000824161">
    <property type="component" value="Unassembled WGS sequence"/>
</dbReference>
<keyword evidence="1" id="KW-0472">Membrane</keyword>
<evidence type="ECO:0000313" key="3">
    <source>
        <dbReference type="Proteomes" id="UP000824161"/>
    </source>
</evidence>
<proteinExistence type="predicted"/>
<organism evidence="2 3">
    <name type="scientific">Candidatus Merdimorpha stercoravium</name>
    <dbReference type="NCBI Taxonomy" id="2840863"/>
    <lineage>
        <taxon>Bacteria</taxon>
        <taxon>Pseudomonadati</taxon>
        <taxon>Bacteroidota</taxon>
        <taxon>Flavobacteriia</taxon>
        <taxon>Flavobacteriales</taxon>
        <taxon>Candidatus Merdimorpha</taxon>
    </lineage>
</organism>
<feature type="transmembrane region" description="Helical" evidence="1">
    <location>
        <begin position="7"/>
        <end position="30"/>
    </location>
</feature>
<accession>A0A9D1H884</accession>
<evidence type="ECO:0000256" key="1">
    <source>
        <dbReference type="SAM" id="Phobius"/>
    </source>
</evidence>
<name>A0A9D1H884_9FLAO</name>
<reference evidence="2" key="1">
    <citation type="submission" date="2020-10" db="EMBL/GenBank/DDBJ databases">
        <authorList>
            <person name="Gilroy R."/>
        </authorList>
    </citation>
    <scope>NUCLEOTIDE SEQUENCE</scope>
    <source>
        <strain evidence="2">1383</strain>
    </source>
</reference>
<gene>
    <name evidence="2" type="ORF">IAC44_01290</name>
</gene>
<reference evidence="2" key="2">
    <citation type="journal article" date="2021" name="PeerJ">
        <title>Extensive microbial diversity within the chicken gut microbiome revealed by metagenomics and culture.</title>
        <authorList>
            <person name="Gilroy R."/>
            <person name="Ravi A."/>
            <person name="Getino M."/>
            <person name="Pursley I."/>
            <person name="Horton D.L."/>
            <person name="Alikhan N.F."/>
            <person name="Baker D."/>
            <person name="Gharbi K."/>
            <person name="Hall N."/>
            <person name="Watson M."/>
            <person name="Adriaenssens E.M."/>
            <person name="Foster-Nyarko E."/>
            <person name="Jarju S."/>
            <person name="Secka A."/>
            <person name="Antonio M."/>
            <person name="Oren A."/>
            <person name="Chaudhuri R.R."/>
            <person name="La Ragione R."/>
            <person name="Hildebrand F."/>
            <person name="Pallen M.J."/>
        </authorList>
    </citation>
    <scope>NUCLEOTIDE SEQUENCE</scope>
    <source>
        <strain evidence="2">1383</strain>
    </source>
</reference>
<dbReference type="EMBL" id="DVLY01000030">
    <property type="protein sequence ID" value="HIT97453.1"/>
    <property type="molecule type" value="Genomic_DNA"/>
</dbReference>